<proteinExistence type="predicted"/>
<reference evidence="1" key="1">
    <citation type="submission" date="2021-01" db="EMBL/GenBank/DDBJ databases">
        <authorList>
            <person name="Kaushik A."/>
        </authorList>
    </citation>
    <scope>NUCLEOTIDE SEQUENCE</scope>
    <source>
        <strain evidence="1">Type strain: AG8-Rh-89/</strain>
    </source>
</reference>
<dbReference type="EMBL" id="CAJMWZ010005856">
    <property type="protein sequence ID" value="CAE6511984.1"/>
    <property type="molecule type" value="Genomic_DNA"/>
</dbReference>
<dbReference type="Proteomes" id="UP000663850">
    <property type="component" value="Unassembled WGS sequence"/>
</dbReference>
<organism evidence="1 2">
    <name type="scientific">Rhizoctonia solani</name>
    <dbReference type="NCBI Taxonomy" id="456999"/>
    <lineage>
        <taxon>Eukaryota</taxon>
        <taxon>Fungi</taxon>
        <taxon>Dikarya</taxon>
        <taxon>Basidiomycota</taxon>
        <taxon>Agaricomycotina</taxon>
        <taxon>Agaricomycetes</taxon>
        <taxon>Cantharellales</taxon>
        <taxon>Ceratobasidiaceae</taxon>
        <taxon>Rhizoctonia</taxon>
    </lineage>
</organism>
<accession>A0A8H3HH00</accession>
<comment type="caution">
    <text evidence="1">The sequence shown here is derived from an EMBL/GenBank/DDBJ whole genome shotgun (WGS) entry which is preliminary data.</text>
</comment>
<protein>
    <submittedName>
        <fullName evidence="1">Uncharacterized protein</fullName>
    </submittedName>
</protein>
<evidence type="ECO:0000313" key="1">
    <source>
        <dbReference type="EMBL" id="CAE6511984.1"/>
    </source>
</evidence>
<evidence type="ECO:0000313" key="2">
    <source>
        <dbReference type="Proteomes" id="UP000663850"/>
    </source>
</evidence>
<gene>
    <name evidence="1" type="ORF">RDB_LOCUS107563</name>
</gene>
<name>A0A8H3HH00_9AGAM</name>
<dbReference type="AlphaFoldDB" id="A0A8H3HH00"/>
<sequence length="164" mass="18963">MLFDTLMRICAMSRKDVNKKQDSTFSITLLINALSHHLSLKSNKMQKLICIYLKAKGVSKSCFFFLQRAGLSLSYEWFRQALEKISAAAMAEVINLFEIHPCIAMHGNIWLAYPIKHERGSHKTVTDNGTAMTVIPMNDKERAKKLLWDVNSTDQHWEWIAKRY</sequence>